<accession>A0ABQ7Z0A4</accession>
<keyword evidence="3" id="KW-1185">Reference proteome</keyword>
<comment type="caution">
    <text evidence="2">The sequence shown here is derived from an EMBL/GenBank/DDBJ whole genome shotgun (WGS) entry which is preliminary data.</text>
</comment>
<proteinExistence type="predicted"/>
<evidence type="ECO:0000313" key="2">
    <source>
        <dbReference type="EMBL" id="KAH0873620.1"/>
    </source>
</evidence>
<protein>
    <submittedName>
        <fullName evidence="2">Uncharacterized protein</fullName>
    </submittedName>
</protein>
<feature type="non-terminal residue" evidence="2">
    <location>
        <position position="1"/>
    </location>
</feature>
<evidence type="ECO:0000313" key="3">
    <source>
        <dbReference type="Proteomes" id="UP000824890"/>
    </source>
</evidence>
<dbReference type="Proteomes" id="UP000824890">
    <property type="component" value="Unassembled WGS sequence"/>
</dbReference>
<dbReference type="EMBL" id="JAGKQM010000016">
    <property type="protein sequence ID" value="KAH0873620.1"/>
    <property type="molecule type" value="Genomic_DNA"/>
</dbReference>
<feature type="compositionally biased region" description="Polar residues" evidence="1">
    <location>
        <begin position="10"/>
        <end position="20"/>
    </location>
</feature>
<organism evidence="2 3">
    <name type="scientific">Brassica napus</name>
    <name type="common">Rape</name>
    <dbReference type="NCBI Taxonomy" id="3708"/>
    <lineage>
        <taxon>Eukaryota</taxon>
        <taxon>Viridiplantae</taxon>
        <taxon>Streptophyta</taxon>
        <taxon>Embryophyta</taxon>
        <taxon>Tracheophyta</taxon>
        <taxon>Spermatophyta</taxon>
        <taxon>Magnoliopsida</taxon>
        <taxon>eudicotyledons</taxon>
        <taxon>Gunneridae</taxon>
        <taxon>Pentapetalae</taxon>
        <taxon>rosids</taxon>
        <taxon>malvids</taxon>
        <taxon>Brassicales</taxon>
        <taxon>Brassicaceae</taxon>
        <taxon>Brassiceae</taxon>
        <taxon>Brassica</taxon>
    </lineage>
</organism>
<gene>
    <name evidence="2" type="ORF">HID58_070982</name>
</gene>
<reference evidence="2 3" key="1">
    <citation type="submission" date="2021-05" db="EMBL/GenBank/DDBJ databases">
        <title>Genome Assembly of Synthetic Allotetraploid Brassica napus Reveals Homoeologous Exchanges between Subgenomes.</title>
        <authorList>
            <person name="Davis J.T."/>
        </authorList>
    </citation>
    <scope>NUCLEOTIDE SEQUENCE [LARGE SCALE GENOMIC DNA]</scope>
    <source>
        <strain evidence="3">cv. Da-Ae</strain>
        <tissue evidence="2">Seedling</tissue>
    </source>
</reference>
<evidence type="ECO:0000256" key="1">
    <source>
        <dbReference type="SAM" id="MobiDB-lite"/>
    </source>
</evidence>
<feature type="region of interest" description="Disordered" evidence="1">
    <location>
        <begin position="1"/>
        <end position="26"/>
    </location>
</feature>
<name>A0ABQ7Z0A4_BRANA</name>
<sequence>DHHGCKQPESALQSAKSESQGAKESRNFGVKKTTRFCSFGEYELCQGRMIITPTGQRNPFLHSWSCFPGLVMLSTSKLQTDKDLHLNGMAGQAKSKERKRLSAMVLQICVDMTVRVTVRALLFPSESHAYISVWKATDGESDPSDTIYLLSSSLDGTIKVWAASENGILKVKYTRRREQVRVRMVTAVLID</sequence>